<dbReference type="RefSeq" id="WP_039683738.1">
    <property type="nucleotide sequence ID" value="NZ_CP010028.1"/>
</dbReference>
<dbReference type="EMBL" id="CP010028">
    <property type="protein sequence ID" value="AIZ45091.1"/>
    <property type="molecule type" value="Genomic_DNA"/>
</dbReference>
<dbReference type="Proteomes" id="UP000030634">
    <property type="component" value="Chromosome"/>
</dbReference>
<evidence type="ECO:0000313" key="3">
    <source>
        <dbReference type="Proteomes" id="UP000030634"/>
    </source>
</evidence>
<proteinExistence type="predicted"/>
<dbReference type="AlphaFoldDB" id="A0A0A7KG17"/>
<feature type="chain" id="PRO_5002030581" description="Lipoprotein" evidence="1">
    <location>
        <begin position="21"/>
        <end position="156"/>
    </location>
</feature>
<name>A0A0A7KG17_9DEIO</name>
<accession>A0A0A7KG17</accession>
<sequence length="156" mass="16719">MKLPFALLTPVMMILLGACAPTASQEQALVDPVFAPGQVWEVAWEDGLKPSTVTIPVLHSNERGMVFYVGEEMQGIDNASASFSAGGDIKPHISINVSKAPYGQKRDCNGLINAPVEVGQTVQGVYAFQTGRGVYGDYVRTGSKKGLSNCTMKRLK</sequence>
<dbReference type="HOGENOM" id="CLU_1683683_0_0_0"/>
<dbReference type="KEGG" id="dsw:QR90_08135"/>
<keyword evidence="1" id="KW-0732">Signal</keyword>
<evidence type="ECO:0000256" key="1">
    <source>
        <dbReference type="SAM" id="SignalP"/>
    </source>
</evidence>
<dbReference type="PROSITE" id="PS51257">
    <property type="entry name" value="PROKAR_LIPOPROTEIN"/>
    <property type="match status" value="1"/>
</dbReference>
<organism evidence="2 3">
    <name type="scientific">Deinococcus radiopugnans</name>
    <dbReference type="NCBI Taxonomy" id="57497"/>
    <lineage>
        <taxon>Bacteria</taxon>
        <taxon>Thermotogati</taxon>
        <taxon>Deinococcota</taxon>
        <taxon>Deinococci</taxon>
        <taxon>Deinococcales</taxon>
        <taxon>Deinococcaceae</taxon>
        <taxon>Deinococcus</taxon>
    </lineage>
</organism>
<evidence type="ECO:0008006" key="4">
    <source>
        <dbReference type="Google" id="ProtNLM"/>
    </source>
</evidence>
<reference evidence="3" key="1">
    <citation type="submission" date="2014-11" db="EMBL/GenBank/DDBJ databases">
        <title>Hymenobacter sp. DG25B genome submission.</title>
        <authorList>
            <person name="Jung H.-Y."/>
            <person name="Kim M.K."/>
            <person name="Srinivasan S."/>
            <person name="Lim S."/>
        </authorList>
    </citation>
    <scope>NUCLEOTIDE SEQUENCE [LARGE SCALE GENOMIC DNA]</scope>
    <source>
        <strain evidence="3">DY59</strain>
    </source>
</reference>
<gene>
    <name evidence="2" type="ORF">QR90_08135</name>
</gene>
<feature type="signal peptide" evidence="1">
    <location>
        <begin position="1"/>
        <end position="20"/>
    </location>
</feature>
<evidence type="ECO:0000313" key="2">
    <source>
        <dbReference type="EMBL" id="AIZ45091.1"/>
    </source>
</evidence>
<dbReference type="STRING" id="1182571.QR90_08135"/>
<protein>
    <recommendedName>
        <fullName evidence="4">Lipoprotein</fullName>
    </recommendedName>
</protein>